<dbReference type="EMBL" id="GL871430">
    <property type="protein sequence ID" value="EGC29452.1"/>
    <property type="molecule type" value="Genomic_DNA"/>
</dbReference>
<sequence>MNIPINTKRREILEQLELAQESLQSENHNTKSEITILQDKFSKESFNIGNDTPVGISEASLSSRTDIGDPSALVSKQIDEFEEKTENKSIKSGSNSSPIITLNTSEEINGDRIKETEHEFESYRIAKENLAMEKALETKQLIEIINENTQLKLKIENIEEEIRQRMEENLNLLKEQTNLKLLKFRTLKESLLKDLKNRCK</sequence>
<name>F1A2X5_DICPU</name>
<dbReference type="KEGG" id="dpp:DICPUDRAFT_84525"/>
<keyword evidence="3" id="KW-1185">Reference proteome</keyword>
<reference evidence="3" key="1">
    <citation type="journal article" date="2011" name="Genome Biol.">
        <title>Comparative genomics of the social amoebae Dictyostelium discoideum and Dictyostelium purpureum.</title>
        <authorList>
            <consortium name="US DOE Joint Genome Institute (JGI-PGF)"/>
            <person name="Sucgang R."/>
            <person name="Kuo A."/>
            <person name="Tian X."/>
            <person name="Salerno W."/>
            <person name="Parikh A."/>
            <person name="Feasley C.L."/>
            <person name="Dalin E."/>
            <person name="Tu H."/>
            <person name="Huang E."/>
            <person name="Barry K."/>
            <person name="Lindquist E."/>
            <person name="Shapiro H."/>
            <person name="Bruce D."/>
            <person name="Schmutz J."/>
            <person name="Salamov A."/>
            <person name="Fey P."/>
            <person name="Gaudet P."/>
            <person name="Anjard C."/>
            <person name="Babu M.M."/>
            <person name="Basu S."/>
            <person name="Bushmanova Y."/>
            <person name="van der Wel H."/>
            <person name="Katoh-Kurasawa M."/>
            <person name="Dinh C."/>
            <person name="Coutinho P.M."/>
            <person name="Saito T."/>
            <person name="Elias M."/>
            <person name="Schaap P."/>
            <person name="Kay R.R."/>
            <person name="Henrissat B."/>
            <person name="Eichinger L."/>
            <person name="Rivero F."/>
            <person name="Putnam N.H."/>
            <person name="West C.M."/>
            <person name="Loomis W.F."/>
            <person name="Chisholm R.L."/>
            <person name="Shaulsky G."/>
            <person name="Strassmann J.E."/>
            <person name="Queller D.C."/>
            <person name="Kuspa A."/>
            <person name="Grigoriev I.V."/>
        </authorList>
    </citation>
    <scope>NUCLEOTIDE SEQUENCE [LARGE SCALE GENOMIC DNA]</scope>
    <source>
        <strain evidence="3">QSDP1</strain>
    </source>
</reference>
<organism evidence="2 3">
    <name type="scientific">Dictyostelium purpureum</name>
    <name type="common">Slime mold</name>
    <dbReference type="NCBI Taxonomy" id="5786"/>
    <lineage>
        <taxon>Eukaryota</taxon>
        <taxon>Amoebozoa</taxon>
        <taxon>Evosea</taxon>
        <taxon>Eumycetozoa</taxon>
        <taxon>Dictyostelia</taxon>
        <taxon>Dictyosteliales</taxon>
        <taxon>Dictyosteliaceae</taxon>
        <taxon>Dictyostelium</taxon>
    </lineage>
</organism>
<evidence type="ECO:0000313" key="3">
    <source>
        <dbReference type="Proteomes" id="UP000001064"/>
    </source>
</evidence>
<evidence type="ECO:0000313" key="2">
    <source>
        <dbReference type="EMBL" id="EGC29452.1"/>
    </source>
</evidence>
<dbReference type="Proteomes" id="UP000001064">
    <property type="component" value="Unassembled WGS sequence"/>
</dbReference>
<feature type="coiled-coil region" evidence="1">
    <location>
        <begin position="113"/>
        <end position="176"/>
    </location>
</feature>
<dbReference type="AlphaFoldDB" id="F1A2X5"/>
<proteinExistence type="predicted"/>
<dbReference type="RefSeq" id="XP_003294018.1">
    <property type="nucleotide sequence ID" value="XM_003293970.1"/>
</dbReference>
<dbReference type="InParanoid" id="F1A2X5"/>
<protein>
    <submittedName>
        <fullName evidence="2">Uncharacterized protein</fullName>
    </submittedName>
</protein>
<dbReference type="GeneID" id="10505334"/>
<gene>
    <name evidence="2" type="ORF">DICPUDRAFT_84525</name>
</gene>
<dbReference type="VEuPathDB" id="AmoebaDB:DICPUDRAFT_84525"/>
<keyword evidence="1" id="KW-0175">Coiled coil</keyword>
<feature type="coiled-coil region" evidence="1">
    <location>
        <begin position="9"/>
        <end position="40"/>
    </location>
</feature>
<accession>F1A2X5</accession>
<evidence type="ECO:0000256" key="1">
    <source>
        <dbReference type="SAM" id="Coils"/>
    </source>
</evidence>
<dbReference type="eggNOG" id="ENOG502RP18">
    <property type="taxonomic scope" value="Eukaryota"/>
</dbReference>